<proteinExistence type="predicted"/>
<protein>
    <submittedName>
        <fullName evidence="1">Uncharacterized protein</fullName>
    </submittedName>
</protein>
<reference evidence="1" key="2">
    <citation type="submission" date="2025-09" db="UniProtKB">
        <authorList>
            <consortium name="EnsemblPlants"/>
        </authorList>
    </citation>
    <scope>IDENTIFICATION</scope>
</reference>
<evidence type="ECO:0000313" key="1">
    <source>
        <dbReference type="EnsemblPlants" id="AVESA.00010b.r2.1AG0038750.1.CDS.1"/>
    </source>
</evidence>
<organism evidence="1 2">
    <name type="scientific">Avena sativa</name>
    <name type="common">Oat</name>
    <dbReference type="NCBI Taxonomy" id="4498"/>
    <lineage>
        <taxon>Eukaryota</taxon>
        <taxon>Viridiplantae</taxon>
        <taxon>Streptophyta</taxon>
        <taxon>Embryophyta</taxon>
        <taxon>Tracheophyta</taxon>
        <taxon>Spermatophyta</taxon>
        <taxon>Magnoliopsida</taxon>
        <taxon>Liliopsida</taxon>
        <taxon>Poales</taxon>
        <taxon>Poaceae</taxon>
        <taxon>BOP clade</taxon>
        <taxon>Pooideae</taxon>
        <taxon>Poodae</taxon>
        <taxon>Poeae</taxon>
        <taxon>Poeae Chloroplast Group 1 (Aveneae type)</taxon>
        <taxon>Aveninae</taxon>
        <taxon>Avena</taxon>
    </lineage>
</organism>
<keyword evidence="2" id="KW-1185">Reference proteome</keyword>
<reference evidence="1" key="1">
    <citation type="submission" date="2021-05" db="EMBL/GenBank/DDBJ databases">
        <authorList>
            <person name="Scholz U."/>
            <person name="Mascher M."/>
            <person name="Fiebig A."/>
        </authorList>
    </citation>
    <scope>NUCLEOTIDE SEQUENCE [LARGE SCALE GENOMIC DNA]</scope>
</reference>
<accession>A0ACD5TED1</accession>
<evidence type="ECO:0000313" key="2">
    <source>
        <dbReference type="Proteomes" id="UP001732700"/>
    </source>
</evidence>
<dbReference type="EnsemblPlants" id="AVESA.00010b.r2.1AG0038750.1">
    <property type="protein sequence ID" value="AVESA.00010b.r2.1AG0038750.1.CDS.1"/>
    <property type="gene ID" value="AVESA.00010b.r2.1AG0038750"/>
</dbReference>
<sequence>MARLSTIAFFAAAVAALFVAAAGTSVSVPHQDNTADYIFAQGRKVAAGTSVRVLQAQQTGANTNEHIFARKLAAAAAAGAGTAAGAGAASVTQACDKLEGNKKVCFTISKLPGVSSPRTLLEMAIRVALNRARALKATFDAAKLAAKMGNPMESILGSCDKNYDDLVSALVEASRAVEKGKSGSDLVSKMSAASTYATDCDNWYQERNLVSPYEAVQRHAAQAVSVALGVAATSKNL</sequence>
<name>A0ACD5TED1_AVESA</name>
<dbReference type="Proteomes" id="UP001732700">
    <property type="component" value="Chromosome 1A"/>
</dbReference>